<dbReference type="InterPro" id="IPR029043">
    <property type="entry name" value="GcvT/YgfZ_C"/>
</dbReference>
<dbReference type="AlphaFoldDB" id="A0A2S4WDM4"/>
<dbReference type="VEuPathDB" id="FungiDB:PSHT_04080"/>
<dbReference type="Proteomes" id="UP000238274">
    <property type="component" value="Unassembled WGS sequence"/>
</dbReference>
<feature type="domain" description="Aminomethyltransferase C-terminal" evidence="2">
    <location>
        <begin position="11"/>
        <end position="65"/>
    </location>
</feature>
<evidence type="ECO:0000259" key="2">
    <source>
        <dbReference type="Pfam" id="PF08669"/>
    </source>
</evidence>
<proteinExistence type="predicted"/>
<comment type="caution">
    <text evidence="3">The sequence shown here is derived from an EMBL/GenBank/DDBJ whole genome shotgun (WGS) entry which is preliminary data.</text>
</comment>
<feature type="region of interest" description="Disordered" evidence="1">
    <location>
        <begin position="1"/>
        <end position="21"/>
    </location>
</feature>
<reference evidence="3 4" key="1">
    <citation type="submission" date="2017-12" db="EMBL/GenBank/DDBJ databases">
        <title>Gene loss provides genomic basis for host adaptation in cereal stripe rust fungi.</title>
        <authorList>
            <person name="Xia C."/>
        </authorList>
    </citation>
    <scope>NUCLEOTIDE SEQUENCE [LARGE SCALE GENOMIC DNA]</scope>
    <source>
        <strain evidence="3 4">93TX-2</strain>
    </source>
</reference>
<dbReference type="InterPro" id="IPR013977">
    <property type="entry name" value="GcvT_C"/>
</dbReference>
<accession>A0A2S4WDM4</accession>
<evidence type="ECO:0000256" key="1">
    <source>
        <dbReference type="SAM" id="MobiDB-lite"/>
    </source>
</evidence>
<reference evidence="4" key="2">
    <citation type="journal article" date="2018" name="BMC Genomics">
        <title>Genomic insights into host adaptation between the wheat stripe rust pathogen (Puccinia striiformis f. sp. tritici) and the barley stripe rust pathogen (Puccinia striiformis f. sp. hordei).</title>
        <authorList>
            <person name="Xia C."/>
            <person name="Wang M."/>
            <person name="Yin C."/>
            <person name="Cornejo O.E."/>
            <person name="Hulbert S.H."/>
            <person name="Chen X."/>
        </authorList>
    </citation>
    <scope>NUCLEOTIDE SEQUENCE [LARGE SCALE GENOMIC DNA]</scope>
    <source>
        <strain evidence="4">93TX-2</strain>
    </source>
</reference>
<dbReference type="EMBL" id="PKSM01000041">
    <property type="protein sequence ID" value="POW19886.1"/>
    <property type="molecule type" value="Genomic_DNA"/>
</dbReference>
<gene>
    <name evidence="3" type="ORF">PSHT_04080</name>
</gene>
<protein>
    <recommendedName>
        <fullName evidence="2">Aminomethyltransferase C-terminal domain-containing protein</fullName>
    </recommendedName>
</protein>
<reference evidence="4" key="3">
    <citation type="journal article" date="2018" name="Mol. Plant Microbe Interact.">
        <title>Genome sequence resources for the wheat stripe rust pathogen (Puccinia striiformis f. sp. tritici) and the barley stripe rust pathogen (Puccinia striiformis f. sp. hordei).</title>
        <authorList>
            <person name="Xia C."/>
            <person name="Wang M."/>
            <person name="Yin C."/>
            <person name="Cornejo O.E."/>
            <person name="Hulbert S.H."/>
            <person name="Chen X."/>
        </authorList>
    </citation>
    <scope>NUCLEOTIDE SEQUENCE [LARGE SCALE GENOMIC DNA]</scope>
    <source>
        <strain evidence="4">93TX-2</strain>
    </source>
</reference>
<dbReference type="Gene3D" id="2.40.30.110">
    <property type="entry name" value="Aminomethyltransferase beta-barrel domains"/>
    <property type="match status" value="1"/>
</dbReference>
<dbReference type="SUPFAM" id="SSF101790">
    <property type="entry name" value="Aminomethyltransferase beta-barrel domain"/>
    <property type="match status" value="1"/>
</dbReference>
<keyword evidence="4" id="KW-1185">Reference proteome</keyword>
<dbReference type="Pfam" id="PF08669">
    <property type="entry name" value="GCV_T_C"/>
    <property type="match status" value="1"/>
</dbReference>
<sequence>MSQSWSHCQKRPPARSGAIITNTNGNQVGLVTIGIPSPSLKSQNIAMGNIQSGHHKSGSKLQCTSEVVKMPFIESNFYHDSC</sequence>
<organism evidence="3 4">
    <name type="scientific">Puccinia striiformis</name>
    <dbReference type="NCBI Taxonomy" id="27350"/>
    <lineage>
        <taxon>Eukaryota</taxon>
        <taxon>Fungi</taxon>
        <taxon>Dikarya</taxon>
        <taxon>Basidiomycota</taxon>
        <taxon>Pucciniomycotina</taxon>
        <taxon>Pucciniomycetes</taxon>
        <taxon>Pucciniales</taxon>
        <taxon>Pucciniaceae</taxon>
        <taxon>Puccinia</taxon>
    </lineage>
</organism>
<dbReference type="OrthoDB" id="10263536at2759"/>
<evidence type="ECO:0000313" key="4">
    <source>
        <dbReference type="Proteomes" id="UP000238274"/>
    </source>
</evidence>
<dbReference type="VEuPathDB" id="FungiDB:PSTT_02773"/>
<evidence type="ECO:0000313" key="3">
    <source>
        <dbReference type="EMBL" id="POW19886.1"/>
    </source>
</evidence>
<name>A0A2S4WDM4_9BASI</name>